<dbReference type="PANTHER" id="PTHR40446">
    <property type="entry name" value="N-ACETYLGLUCOSAMINE-1-PHOSPHODIESTER ALPHA-N-ACETYLGLUCOSAMINIDASE"/>
    <property type="match status" value="1"/>
</dbReference>
<evidence type="ECO:0000313" key="2">
    <source>
        <dbReference type="EMBL" id="RCK80256.1"/>
    </source>
</evidence>
<dbReference type="Pfam" id="PF09992">
    <property type="entry name" value="NAGPA"/>
    <property type="match status" value="1"/>
</dbReference>
<accession>A0A367ZQC9</accession>
<dbReference type="Proteomes" id="UP000252355">
    <property type="component" value="Unassembled WGS sequence"/>
</dbReference>
<gene>
    <name evidence="2" type="ORF">OZSIB_3438</name>
</gene>
<evidence type="ECO:0000259" key="1">
    <source>
        <dbReference type="Pfam" id="PF09992"/>
    </source>
</evidence>
<feature type="domain" description="Phosphodiester glycosidase" evidence="1">
    <location>
        <begin position="375"/>
        <end position="544"/>
    </location>
</feature>
<sequence>MSIKDSLKQFVGLLLLGQIFLVGAIIQEQPVLPRSRADGPDRYAMRAGSAEAGATGAGERLAMKMAPSALVASAAVHAGLAQGVAMASAAVPTVASSSPILEEVAIKGITHRGEEPFQMVEFDLAAPVRYVKVAHRGKLLRLRVQPPLSLLALETVDELNTIFRKFSQFRGPRYSEYVFYAGGRIGEPYLATSTTGLPQLVIPFQARDTEFPLSGGEMLTDGVTYYRDRVPTAAGPADAFILRVEPFESSVSVVPVLANEGICQKEVLSSIGRRYDAVAAINGCYFTPRGDPIGTLIINRRLISSPLYARSVFGISTNGTPLFGNPDFSGTLKAGAVRIEIDAVNQPRSDDRLVIYTPEFARSTRTTEPGKELVLVQGRVVGIHDRDAIIPPDGVVVSAGGRKADALANVRLGDTVTLDYRINPPWNTVQHAVCGGPRLLSEGRIDINGQEEKFDVSIVRGRHPRTAVAQTFNGDLLFVVVDGRSPRSAGMTLAELAAYLKKLGGRSAINLDGGGSSTMLVKGRVVNRPSDGRERPISNGIVITRN</sequence>
<dbReference type="AlphaFoldDB" id="A0A367ZQC9"/>
<comment type="caution">
    <text evidence="2">The sequence shown here is derived from an EMBL/GenBank/DDBJ whole genome shotgun (WGS) entry which is preliminary data.</text>
</comment>
<organism evidence="2 3">
    <name type="scientific">Candidatus Ozemobacter sibiricus</name>
    <dbReference type="NCBI Taxonomy" id="2268124"/>
    <lineage>
        <taxon>Bacteria</taxon>
        <taxon>Candidatus Ozemobacteria</taxon>
        <taxon>Candidatus Ozemobacterales</taxon>
        <taxon>Candidatus Ozemobacteraceae</taxon>
        <taxon>Candidatus Ozemobacter</taxon>
    </lineage>
</organism>
<dbReference type="PANTHER" id="PTHR40446:SF2">
    <property type="entry name" value="N-ACETYLGLUCOSAMINE-1-PHOSPHODIESTER ALPHA-N-ACETYLGLUCOSAMINIDASE"/>
    <property type="match status" value="1"/>
</dbReference>
<proteinExistence type="predicted"/>
<reference evidence="2 3" key="1">
    <citation type="submission" date="2018-05" db="EMBL/GenBank/DDBJ databases">
        <title>A metagenomic window into the 2 km-deep terrestrial subsurface aquifer revealed taxonomically and functionally diverse microbial community comprising novel uncultured bacterial lineages.</title>
        <authorList>
            <person name="Kadnikov V.V."/>
            <person name="Mardanov A.V."/>
            <person name="Beletsky A.V."/>
            <person name="Banks D."/>
            <person name="Pimenov N.V."/>
            <person name="Frank Y.A."/>
            <person name="Karnachuk O.V."/>
            <person name="Ravin N.V."/>
        </authorList>
    </citation>
    <scope>NUCLEOTIDE SEQUENCE [LARGE SCALE GENOMIC DNA]</scope>
    <source>
        <strain evidence="2">BY5</strain>
    </source>
</reference>
<evidence type="ECO:0000313" key="3">
    <source>
        <dbReference type="Proteomes" id="UP000252355"/>
    </source>
</evidence>
<dbReference type="EMBL" id="QOQW01000007">
    <property type="protein sequence ID" value="RCK80256.1"/>
    <property type="molecule type" value="Genomic_DNA"/>
</dbReference>
<dbReference type="InterPro" id="IPR018711">
    <property type="entry name" value="NAGPA"/>
</dbReference>
<protein>
    <recommendedName>
        <fullName evidence="1">Phosphodiester glycosidase domain-containing protein</fullName>
    </recommendedName>
</protein>
<name>A0A367ZQC9_9BACT</name>